<accession>A0A2M9XDR7</accession>
<reference evidence="1 2" key="1">
    <citation type="submission" date="2017-07" db="EMBL/GenBank/DDBJ databases">
        <title>Leptospira spp. isolated from tropical soils.</title>
        <authorList>
            <person name="Thibeaux R."/>
            <person name="Iraola G."/>
            <person name="Ferres I."/>
            <person name="Bierque E."/>
            <person name="Girault D."/>
            <person name="Soupe-Gilbert M.-E."/>
            <person name="Picardeau M."/>
            <person name="Goarant C."/>
        </authorList>
    </citation>
    <scope>NUCLEOTIDE SEQUENCE [LARGE SCALE GENOMIC DNA]</scope>
    <source>
        <strain evidence="1 2">MCA1-C-A1</strain>
    </source>
</reference>
<name>A0A2M9XDR7_9LEPT</name>
<sequence>MAFALKEFKSIQKFYSEKQHKENVWALVYLLLRYLSSGEGAIQAVQTSWLQGLPENLPEEDKKEASEKVLELADLLLEALRSWRDLADEEGSESVMEDVLELGQSVLMETKEMGEFSELVREESLDIISDLCLVCGVQIPKAGYKKIDLSAFDDSDIAEEVEEWIIALSSFEKAEEASDLEDGFLVLFVKVFLFYIFFK</sequence>
<dbReference type="Proteomes" id="UP000232196">
    <property type="component" value="Unassembled WGS sequence"/>
</dbReference>
<dbReference type="OrthoDB" id="327034at2"/>
<comment type="caution">
    <text evidence="1">The sequence shown here is derived from an EMBL/GenBank/DDBJ whole genome shotgun (WGS) entry which is preliminary data.</text>
</comment>
<dbReference type="EMBL" id="NPDN01000004">
    <property type="protein sequence ID" value="PJZ25800.1"/>
    <property type="molecule type" value="Genomic_DNA"/>
</dbReference>
<gene>
    <name evidence="1" type="ORF">CH357_09180</name>
</gene>
<evidence type="ECO:0000313" key="1">
    <source>
        <dbReference type="EMBL" id="PJZ25800.1"/>
    </source>
</evidence>
<dbReference type="AlphaFoldDB" id="A0A2M9XDR7"/>
<keyword evidence="2" id="KW-1185">Reference proteome</keyword>
<dbReference type="RefSeq" id="WP_100706441.1">
    <property type="nucleotide sequence ID" value="NZ_NPDL01000001.1"/>
</dbReference>
<evidence type="ECO:0000313" key="2">
    <source>
        <dbReference type="Proteomes" id="UP000232196"/>
    </source>
</evidence>
<organism evidence="1 2">
    <name type="scientific">Leptospira hartskeerlii</name>
    <dbReference type="NCBI Taxonomy" id="2023177"/>
    <lineage>
        <taxon>Bacteria</taxon>
        <taxon>Pseudomonadati</taxon>
        <taxon>Spirochaetota</taxon>
        <taxon>Spirochaetia</taxon>
        <taxon>Leptospirales</taxon>
        <taxon>Leptospiraceae</taxon>
        <taxon>Leptospira</taxon>
    </lineage>
</organism>
<protein>
    <submittedName>
        <fullName evidence="1">Uncharacterized protein</fullName>
    </submittedName>
</protein>
<proteinExistence type="predicted"/>